<keyword evidence="3" id="KW-0946">Virion</keyword>
<dbReference type="Pfam" id="PF03906">
    <property type="entry name" value="Phage_T7_tail"/>
    <property type="match status" value="1"/>
</dbReference>
<dbReference type="Proteomes" id="UP000502509">
    <property type="component" value="Segment"/>
</dbReference>
<comment type="subcellular location">
    <subcellularLocation>
        <location evidence="1">Virion</location>
    </subcellularLocation>
</comment>
<feature type="domain" description="Bacteriophage T7 tail fibre protein-like N-terminal" evidence="4">
    <location>
        <begin position="4"/>
        <end position="110"/>
    </location>
</feature>
<proteinExistence type="predicted"/>
<keyword evidence="2" id="KW-1227">Viral tail protein</keyword>
<dbReference type="GO" id="GO:0098015">
    <property type="term" value="C:virus tail"/>
    <property type="evidence" value="ECO:0007669"/>
    <property type="project" value="UniProtKB-KW"/>
</dbReference>
<evidence type="ECO:0000256" key="2">
    <source>
        <dbReference type="ARBA" id="ARBA00022732"/>
    </source>
</evidence>
<name>A0A6M4ELY8_9CAUD</name>
<organism evidence="5 6">
    <name type="scientific">Synechococcus phage S-SBP1</name>
    <dbReference type="NCBI Taxonomy" id="2735125"/>
    <lineage>
        <taxon>Viruses</taxon>
        <taxon>Duplodnaviria</taxon>
        <taxon>Heunggongvirae</taxon>
        <taxon>Uroviricota</taxon>
        <taxon>Caudoviricetes</taxon>
        <taxon>Autographivirales</taxon>
        <taxon>Sechaudvirinae</taxon>
        <taxon>Spiovirus</taxon>
        <taxon>Spiovirus sbp1</taxon>
    </lineage>
</organism>
<evidence type="ECO:0000259" key="4">
    <source>
        <dbReference type="Pfam" id="PF03906"/>
    </source>
</evidence>
<accession>A0A6M4ELY8</accession>
<protein>
    <submittedName>
        <fullName evidence="5">Tail fibers protein</fullName>
    </submittedName>
</protein>
<keyword evidence="6" id="KW-1185">Reference proteome</keyword>
<sequence>MATTEVFYNGDNSDVTFTIPFEYLEESDVKVSVGGTLKTQDTDYTFSTLTEITFTTAPPTGVNNVRIFRDTDIDSGVRNEFFAGSAIRAQDLNDDFLQVLYSAQELEDQFVTKTDGEFDTNIDMNSNRITELGDPVNAQDAVTKQYLEDNYFDDGTETILSSETWPDNDTTIATTASIDNRVDSKIDLAITGDVLIDNSGLTKSTNAGQTTLGIGAGSVDLDRIKAADIITSSESNPDNDTTIATTAKIDDMIDAAITGDIAADSTGLSVTNDGDGTITLGITQGGVDLDRINPADVITLAEQNAGPTTDDDSIFTSSAASKRFDTLVQTGTPANSPYPVGKTWLQNDDDQTLKIWNGSAWLDVASGGSFRTQDKVIYVDKTGGDDNKTGHRISGPKLTIKEAINDINADVDTSIKTAGSGYTDATYNNVPLTGGTTGSGLTATITVSGGAVTSVTNVANSTLQEYQIGDILSAADSNLGGGGGSGFELEVTGGGDGMTVIVAAGTYQEIAPIQIKRRNVSIIGMALRSCLVHPTPATEKPASAGNSALFELNSGSFIQNLTLTGMQASNSGNNSIDSDLPDKQGWNFAFYNNAFITKSPYVQNCTNFSDSQIDNSNLNAHNPAGGQAGDLTNAPTGGGMLIDGSVPKTTSPLRSMVADSYTHVGLNGPGILVTNNGYAQCTSSYAFFNKYHIKALNGGQANLAASTTDFGEKGLVADGKSTAPIFSGQVAGAAADGDITFDVDNISAGTGWFGDDTKPASNMLVTVNSVTYPILSSTVITGGHRVTISRPNASNRSQNDGLNGAIADNAAVQFFLRSQIASSGHTMEYVGSGMDYDALPENGGVPDETKQITELNNGKVWTAITDHNGKFKIGGNQTDDPIFEVDQQLGFITIPTGSIAFDLLSDTTPQLGGDLDTNDFKITSAGNNNVHIGPHGTGKIRVDAAIITHADNDLILDPHGTGDIDASTHTIKNVVDPTNAQDAATKAYVDSTVAGIDEVVEDLTPQLGGNLDVQARTITTSTTNGPINLDPGGTGGVVVLGNEDASADNPGKVVFNCEQNSHGVTVKAPLHADIAGDNGSYSLTLPTGVPDTGGKALISTTGGVLSWGFAGGAKGGSNDQVFFENDITVTTSYSITANKNAMTAGPITINSGATVTVPSGSTWTII</sequence>
<gene>
    <name evidence="5" type="ORF">SSBP1_gp40</name>
</gene>
<evidence type="ECO:0000256" key="3">
    <source>
        <dbReference type="ARBA" id="ARBA00022844"/>
    </source>
</evidence>
<dbReference type="InterPro" id="IPR005604">
    <property type="entry name" value="Phage_T7_tail_fibre-like_N"/>
</dbReference>
<evidence type="ECO:0000256" key="1">
    <source>
        <dbReference type="ARBA" id="ARBA00004328"/>
    </source>
</evidence>
<evidence type="ECO:0000313" key="6">
    <source>
        <dbReference type="Proteomes" id="UP000502509"/>
    </source>
</evidence>
<reference evidence="5 6" key="1">
    <citation type="submission" date="2020-05" db="EMBL/GenBank/DDBJ databases">
        <title>Programmed transcriptomes of a marine cyanopodovirus and its Synechococcus host during infection.</title>
        <authorList>
            <person name="Huang S."/>
        </authorList>
    </citation>
    <scope>NUCLEOTIDE SEQUENCE [LARGE SCALE GENOMIC DNA]</scope>
</reference>
<dbReference type="EMBL" id="MT424636">
    <property type="protein sequence ID" value="QJQ82606.1"/>
    <property type="molecule type" value="Genomic_DNA"/>
</dbReference>
<evidence type="ECO:0000313" key="5">
    <source>
        <dbReference type="EMBL" id="QJQ82606.1"/>
    </source>
</evidence>